<dbReference type="PANTHER" id="PTHR22726:SF1">
    <property type="entry name" value="METALLOENDOPEPTIDASE OMA1, MITOCHONDRIAL"/>
    <property type="match status" value="1"/>
</dbReference>
<sequence>MHAVSLACLGIIASVHAHADDAHAAQANDGTSSAFYHFSQAPSATGFYETHRNTQIAAWSLRQIHQSLPLIDDPWVVQVISQMAAQMNASVRTTPLYALPVILDHNINAFAVPGGLIGIHTGTILSAEGMDEVASVLAHEIAHISQRHYEHRMENNKRLRALQLGGLLATIAASAAGGGDAAVAMMAGAQTASAESAASHSREHEREADRVGMQILAQSGYDAHAMPRFFGKLQRQININQAKNAFMPSFMQSHPFTAERMSEAAARARSHPRPTQAALQSQATLFDQLYWRVKYLSKQTSETELVANAKHSEGARLALMMHLADRGRDTEAMRVMTQIQSDRHDPAVCLTAAHIHTKAKRYQEAQRILSSCQAIYPERRDLRLALAQAYGHLQEPTRALALITEHTKDGSHDLMAWQIAYQAYEQMAQQADDQRAKDIATIYALRSRSQIELWRGQYTGALQSLAQAEQLAKSHEATSLIAMLQKDQTSIQSAQSFKP</sequence>
<keyword evidence="2" id="KW-0645">Protease</keyword>
<keyword evidence="6" id="KW-0482">Metalloprotease</keyword>
<comment type="cofactor">
    <cofactor evidence="1">
        <name>Zn(2+)</name>
        <dbReference type="ChEBI" id="CHEBI:29105"/>
    </cofactor>
</comment>
<dbReference type="STRING" id="573983.B0681_07780"/>
<dbReference type="InterPro" id="IPR051156">
    <property type="entry name" value="Mito/Outer_Membr_Metalloprot"/>
</dbReference>
<comment type="caution">
    <text evidence="9">The sequence shown here is derived from an EMBL/GenBank/DDBJ whole genome shotgun (WGS) entry which is preliminary data.</text>
</comment>
<dbReference type="InterPro" id="IPR001915">
    <property type="entry name" value="Peptidase_M48"/>
</dbReference>
<dbReference type="AlphaFoldDB" id="A0A1T0CQ02"/>
<dbReference type="InterPro" id="IPR011990">
    <property type="entry name" value="TPR-like_helical_dom_sf"/>
</dbReference>
<keyword evidence="4" id="KW-0378">Hydrolase</keyword>
<protein>
    <recommendedName>
        <fullName evidence="8">Peptidase M48 domain-containing protein</fullName>
    </recommendedName>
</protein>
<dbReference type="Gene3D" id="3.30.2010.10">
    <property type="entry name" value="Metalloproteases ('zincins'), catalytic domain"/>
    <property type="match status" value="1"/>
</dbReference>
<dbReference type="PANTHER" id="PTHR22726">
    <property type="entry name" value="METALLOENDOPEPTIDASE OMA1"/>
    <property type="match status" value="1"/>
</dbReference>
<dbReference type="SUPFAM" id="SSF48452">
    <property type="entry name" value="TPR-like"/>
    <property type="match status" value="1"/>
</dbReference>
<dbReference type="GO" id="GO:0004222">
    <property type="term" value="F:metalloendopeptidase activity"/>
    <property type="evidence" value="ECO:0007669"/>
    <property type="project" value="InterPro"/>
</dbReference>
<reference evidence="9 10" key="1">
    <citation type="submission" date="2017-02" db="EMBL/GenBank/DDBJ databases">
        <title>Draft genome sequence of Moraxella porci CCUG 54912T type strain.</title>
        <authorList>
            <person name="Salva-Serra F."/>
            <person name="Engstrom-Jakobsson H."/>
            <person name="Thorell K."/>
            <person name="Jaen-Luchoro D."/>
            <person name="Gonzales-Siles L."/>
            <person name="Karlsson R."/>
            <person name="Yazdan S."/>
            <person name="Boulund F."/>
            <person name="Johnning A."/>
            <person name="Engstrand L."/>
            <person name="Kristiansson E."/>
            <person name="Moore E."/>
        </authorList>
    </citation>
    <scope>NUCLEOTIDE SEQUENCE [LARGE SCALE GENOMIC DNA]</scope>
    <source>
        <strain evidence="9 10">CCUG 54912</strain>
    </source>
</reference>
<evidence type="ECO:0000313" key="10">
    <source>
        <dbReference type="Proteomes" id="UP000190683"/>
    </source>
</evidence>
<feature type="chain" id="PRO_5013272825" description="Peptidase M48 domain-containing protein" evidence="7">
    <location>
        <begin position="20"/>
        <end position="499"/>
    </location>
</feature>
<accession>A0A1T0CQ02</accession>
<name>A0A1T0CQ02_9GAMM</name>
<evidence type="ECO:0000256" key="2">
    <source>
        <dbReference type="ARBA" id="ARBA00022670"/>
    </source>
</evidence>
<evidence type="ECO:0000256" key="4">
    <source>
        <dbReference type="ARBA" id="ARBA00022801"/>
    </source>
</evidence>
<evidence type="ECO:0000313" key="9">
    <source>
        <dbReference type="EMBL" id="OOS24394.1"/>
    </source>
</evidence>
<feature type="domain" description="Peptidase M48" evidence="8">
    <location>
        <begin position="73"/>
        <end position="267"/>
    </location>
</feature>
<evidence type="ECO:0000256" key="1">
    <source>
        <dbReference type="ARBA" id="ARBA00001947"/>
    </source>
</evidence>
<keyword evidence="7" id="KW-0732">Signal</keyword>
<dbReference type="Gene3D" id="1.25.40.10">
    <property type="entry name" value="Tetratricopeptide repeat domain"/>
    <property type="match status" value="1"/>
</dbReference>
<keyword evidence="5" id="KW-0862">Zinc</keyword>
<organism evidence="9 10">
    <name type="scientific">Moraxella porci DSM 25326</name>
    <dbReference type="NCBI Taxonomy" id="573983"/>
    <lineage>
        <taxon>Bacteria</taxon>
        <taxon>Pseudomonadati</taxon>
        <taxon>Pseudomonadota</taxon>
        <taxon>Gammaproteobacteria</taxon>
        <taxon>Moraxellales</taxon>
        <taxon>Moraxellaceae</taxon>
        <taxon>Moraxella</taxon>
    </lineage>
</organism>
<evidence type="ECO:0000256" key="5">
    <source>
        <dbReference type="ARBA" id="ARBA00022833"/>
    </source>
</evidence>
<gene>
    <name evidence="9" type="ORF">B0681_07780</name>
</gene>
<dbReference type="GO" id="GO:0051603">
    <property type="term" value="P:proteolysis involved in protein catabolic process"/>
    <property type="evidence" value="ECO:0007669"/>
    <property type="project" value="TreeGrafter"/>
</dbReference>
<evidence type="ECO:0000256" key="3">
    <source>
        <dbReference type="ARBA" id="ARBA00022723"/>
    </source>
</evidence>
<proteinExistence type="predicted"/>
<evidence type="ECO:0000259" key="8">
    <source>
        <dbReference type="Pfam" id="PF01435"/>
    </source>
</evidence>
<evidence type="ECO:0000256" key="7">
    <source>
        <dbReference type="SAM" id="SignalP"/>
    </source>
</evidence>
<dbReference type="EMBL" id="MUYV01000010">
    <property type="protein sequence ID" value="OOS24394.1"/>
    <property type="molecule type" value="Genomic_DNA"/>
</dbReference>
<keyword evidence="3" id="KW-0479">Metal-binding</keyword>
<dbReference type="GO" id="GO:0016020">
    <property type="term" value="C:membrane"/>
    <property type="evidence" value="ECO:0007669"/>
    <property type="project" value="TreeGrafter"/>
</dbReference>
<dbReference type="Proteomes" id="UP000190683">
    <property type="component" value="Unassembled WGS sequence"/>
</dbReference>
<keyword evidence="10" id="KW-1185">Reference proteome</keyword>
<dbReference type="Pfam" id="PF01435">
    <property type="entry name" value="Peptidase_M48"/>
    <property type="match status" value="1"/>
</dbReference>
<evidence type="ECO:0000256" key="6">
    <source>
        <dbReference type="ARBA" id="ARBA00023049"/>
    </source>
</evidence>
<dbReference type="GO" id="GO:0046872">
    <property type="term" value="F:metal ion binding"/>
    <property type="evidence" value="ECO:0007669"/>
    <property type="project" value="UniProtKB-KW"/>
</dbReference>
<feature type="signal peptide" evidence="7">
    <location>
        <begin position="1"/>
        <end position="19"/>
    </location>
</feature>